<protein>
    <submittedName>
        <fullName evidence="2">Lipoprotein YbaY</fullName>
    </submittedName>
    <submittedName>
        <fullName evidence="1">YbaY family lipoprotein</fullName>
    </submittedName>
</protein>
<evidence type="ECO:0000313" key="2">
    <source>
        <dbReference type="EMBL" id="NYI39520.1"/>
    </source>
</evidence>
<dbReference type="Pfam" id="PF09619">
    <property type="entry name" value="YscW"/>
    <property type="match status" value="1"/>
</dbReference>
<sequence length="96" mass="9990">MPLLTVSGSLSVREKIAIPPGGVATVKVVDADGEVLAATALEAEHVPLGFEVAIDPEVVSGDLFVWALLRTDVGAWGTLELVPADLETIDLTRIGD</sequence>
<dbReference type="Proteomes" id="UP000587211">
    <property type="component" value="Unassembled WGS sequence"/>
</dbReference>
<evidence type="ECO:0000313" key="1">
    <source>
        <dbReference type="EMBL" id="MBD1269823.1"/>
    </source>
</evidence>
<reference evidence="2 3" key="1">
    <citation type="submission" date="2020-07" db="EMBL/GenBank/DDBJ databases">
        <title>Sequencing the genomes of 1000 actinobacteria strains.</title>
        <authorList>
            <person name="Klenk H.-P."/>
        </authorList>
    </citation>
    <scope>NUCLEOTIDE SEQUENCE [LARGE SCALE GENOMIC DNA]</scope>
    <source>
        <strain evidence="2 3">DSM 19087</strain>
    </source>
</reference>
<dbReference type="RefSeq" id="WP_179427245.1">
    <property type="nucleotide sequence ID" value="NZ_BAAAMP010000002.1"/>
</dbReference>
<dbReference type="AlphaFoldDB" id="A0A8I0FW99"/>
<dbReference type="InterPro" id="IPR039366">
    <property type="entry name" value="Pilotin"/>
</dbReference>
<dbReference type="Proteomes" id="UP000659061">
    <property type="component" value="Unassembled WGS sequence"/>
</dbReference>
<proteinExistence type="predicted"/>
<reference evidence="1" key="2">
    <citation type="submission" date="2020-09" db="EMBL/GenBank/DDBJ databases">
        <title>Novel species in genus Aeromicrobium.</title>
        <authorList>
            <person name="Zhang G."/>
        </authorList>
    </citation>
    <scope>NUCLEOTIDE SEQUENCE</scope>
    <source>
        <strain evidence="1">SSW1-57</strain>
    </source>
</reference>
<comment type="caution">
    <text evidence="1">The sequence shown here is derived from an EMBL/GenBank/DDBJ whole genome shotgun (WGS) entry which is preliminary data.</text>
</comment>
<name>A0A8I0FW99_9ACTN</name>
<evidence type="ECO:0000313" key="4">
    <source>
        <dbReference type="Proteomes" id="UP000659061"/>
    </source>
</evidence>
<accession>A0A8I0FW99</accession>
<dbReference type="EMBL" id="JACBZN010000001">
    <property type="protein sequence ID" value="NYI39520.1"/>
    <property type="molecule type" value="Genomic_DNA"/>
</dbReference>
<gene>
    <name evidence="2" type="ORF">BJ975_002895</name>
    <name evidence="1" type="ORF">IDH50_06260</name>
</gene>
<keyword evidence="3" id="KW-1185">Reference proteome</keyword>
<organism evidence="1 4">
    <name type="scientific">Aeromicrobium tamlense</name>
    <dbReference type="NCBI Taxonomy" id="375541"/>
    <lineage>
        <taxon>Bacteria</taxon>
        <taxon>Bacillati</taxon>
        <taxon>Actinomycetota</taxon>
        <taxon>Actinomycetes</taxon>
        <taxon>Propionibacteriales</taxon>
        <taxon>Nocardioidaceae</taxon>
        <taxon>Aeromicrobium</taxon>
    </lineage>
</organism>
<keyword evidence="1" id="KW-0449">Lipoprotein</keyword>
<dbReference type="EMBL" id="JACWMT010000001">
    <property type="protein sequence ID" value="MBD1269823.1"/>
    <property type="molecule type" value="Genomic_DNA"/>
</dbReference>
<evidence type="ECO:0000313" key="3">
    <source>
        <dbReference type="Proteomes" id="UP000587211"/>
    </source>
</evidence>